<evidence type="ECO:0000256" key="1">
    <source>
        <dbReference type="SAM" id="MobiDB-lite"/>
    </source>
</evidence>
<dbReference type="GO" id="GO:0071944">
    <property type="term" value="C:cell periphery"/>
    <property type="evidence" value="ECO:0007669"/>
    <property type="project" value="TreeGrafter"/>
</dbReference>
<dbReference type="GO" id="GO:0046513">
    <property type="term" value="P:ceramide biosynthetic process"/>
    <property type="evidence" value="ECO:0007669"/>
    <property type="project" value="TreeGrafter"/>
</dbReference>
<protein>
    <submittedName>
        <fullName evidence="2">Uncharacterized protein</fullName>
    </submittedName>
</protein>
<evidence type="ECO:0000313" key="2">
    <source>
        <dbReference type="EMBL" id="KAG5189294.1"/>
    </source>
</evidence>
<dbReference type="GO" id="GO:0030149">
    <property type="term" value="P:sphingolipid catabolic process"/>
    <property type="evidence" value="ECO:0007669"/>
    <property type="project" value="TreeGrafter"/>
</dbReference>
<reference evidence="2" key="1">
    <citation type="submission" date="2021-02" db="EMBL/GenBank/DDBJ databases">
        <title>First Annotated Genome of the Yellow-green Alga Tribonema minus.</title>
        <authorList>
            <person name="Mahan K.M."/>
        </authorList>
    </citation>
    <scope>NUCLEOTIDE SEQUENCE</scope>
    <source>
        <strain evidence="2">UTEX B ZZ1240</strain>
    </source>
</reference>
<dbReference type="GO" id="GO:0016020">
    <property type="term" value="C:membrane"/>
    <property type="evidence" value="ECO:0007669"/>
    <property type="project" value="TreeGrafter"/>
</dbReference>
<dbReference type="PANTHER" id="PTHR12393">
    <property type="entry name" value="SPHINGOMYELIN PHOSPHODIESTERASE RELATED"/>
    <property type="match status" value="1"/>
</dbReference>
<dbReference type="AlphaFoldDB" id="A0A836CL03"/>
<evidence type="ECO:0000313" key="3">
    <source>
        <dbReference type="Proteomes" id="UP000664859"/>
    </source>
</evidence>
<feature type="region of interest" description="Disordered" evidence="1">
    <location>
        <begin position="322"/>
        <end position="419"/>
    </location>
</feature>
<feature type="compositionally biased region" description="Low complexity" evidence="1">
    <location>
        <begin position="382"/>
        <end position="394"/>
    </location>
</feature>
<gene>
    <name evidence="2" type="ORF">JKP88DRAFT_286895</name>
</gene>
<dbReference type="Proteomes" id="UP000664859">
    <property type="component" value="Unassembled WGS sequence"/>
</dbReference>
<dbReference type="GO" id="GO:0005783">
    <property type="term" value="C:endoplasmic reticulum"/>
    <property type="evidence" value="ECO:0007669"/>
    <property type="project" value="TreeGrafter"/>
</dbReference>
<organism evidence="2 3">
    <name type="scientific">Tribonema minus</name>
    <dbReference type="NCBI Taxonomy" id="303371"/>
    <lineage>
        <taxon>Eukaryota</taxon>
        <taxon>Sar</taxon>
        <taxon>Stramenopiles</taxon>
        <taxon>Ochrophyta</taxon>
        <taxon>PX clade</taxon>
        <taxon>Xanthophyceae</taxon>
        <taxon>Tribonematales</taxon>
        <taxon>Tribonemataceae</taxon>
        <taxon>Tribonema</taxon>
    </lineage>
</organism>
<dbReference type="EMBL" id="JAFCMP010000054">
    <property type="protein sequence ID" value="KAG5189294.1"/>
    <property type="molecule type" value="Genomic_DNA"/>
</dbReference>
<dbReference type="PANTHER" id="PTHR12393:SF6">
    <property type="entry name" value="SPHINGOMYELIN PHOSPHODIESTERASE 2"/>
    <property type="match status" value="1"/>
</dbReference>
<name>A0A836CL03_9STRA</name>
<dbReference type="GO" id="GO:0004620">
    <property type="term" value="F:phospholipase activity"/>
    <property type="evidence" value="ECO:0007669"/>
    <property type="project" value="TreeGrafter"/>
</dbReference>
<accession>A0A836CL03</accession>
<sequence>MAADPILNVAPHIMGFLPPTLMARSTCRTFHDILEHGPAPRKHQTVAADALAVLQWLRQVGSAWNELVPTIAAAGGHLAMLQWAHANGCPWDSDTCMYAAANGHLAWARANGCPWDEDTCSRAAEGGNLDILLWARANGAPWDEETCASAGRGGHLEVLQWARANWCPWDEHTIESAKDEGHQEQLEECAAAALSLVDMTPLSRLLLGLSAVSEGRDGSVHVPAELDSQRRPASPMDSEVKLCYVASDSECDSSSESEPEPTHVRAQHLSPVCAPHCERRRRVLIVLDLFGPKGALVKAVHAVPRPLTLGASGLMLTKLVASGSPAAPPTSTGRDRAQAPPPPPPPPPLPQLWRSRRAPPCTTFSSAAAISPQLPDPSAFNAADPAGGSADSSAHPLPRSDGDVLALVKGEDEDGVVSL</sequence>
<comment type="caution">
    <text evidence="2">The sequence shown here is derived from an EMBL/GenBank/DDBJ whole genome shotgun (WGS) entry which is preliminary data.</text>
</comment>
<proteinExistence type="predicted"/>
<keyword evidence="3" id="KW-1185">Reference proteome</keyword>
<feature type="compositionally biased region" description="Pro residues" evidence="1">
    <location>
        <begin position="339"/>
        <end position="350"/>
    </location>
</feature>
<dbReference type="SUPFAM" id="SSF140860">
    <property type="entry name" value="Pseudo ankyrin repeat-like"/>
    <property type="match status" value="1"/>
</dbReference>